<dbReference type="Proteomes" id="UP000186804">
    <property type="component" value="Unassembled WGS sequence"/>
</dbReference>
<evidence type="ECO:0008006" key="4">
    <source>
        <dbReference type="Google" id="ProtNLM"/>
    </source>
</evidence>
<comment type="caution">
    <text evidence="2">The sequence shown here is derived from an EMBL/GenBank/DDBJ whole genome shotgun (WGS) entry which is preliminary data.</text>
</comment>
<name>A0A1J4MRM9_9CRYT</name>
<dbReference type="GeneID" id="92366425"/>
<accession>A0A1J4MRM9</accession>
<evidence type="ECO:0000313" key="3">
    <source>
        <dbReference type="Proteomes" id="UP000186804"/>
    </source>
</evidence>
<organism evidence="2 3">
    <name type="scientific">Cryptosporidium andersoni</name>
    <dbReference type="NCBI Taxonomy" id="117008"/>
    <lineage>
        <taxon>Eukaryota</taxon>
        <taxon>Sar</taxon>
        <taxon>Alveolata</taxon>
        <taxon>Apicomplexa</taxon>
        <taxon>Conoidasida</taxon>
        <taxon>Coccidia</taxon>
        <taxon>Eucoccidiorida</taxon>
        <taxon>Eimeriorina</taxon>
        <taxon>Cryptosporidiidae</taxon>
        <taxon>Cryptosporidium</taxon>
    </lineage>
</organism>
<dbReference type="PANTHER" id="PTHR28661">
    <property type="entry name" value="SJOEGREN SYNDROME NUCLEAR AUTOANTIGEN 1"/>
    <property type="match status" value="1"/>
</dbReference>
<feature type="coiled-coil region" evidence="1">
    <location>
        <begin position="11"/>
        <end position="59"/>
    </location>
</feature>
<dbReference type="VEuPathDB" id="CryptoDB:cand_022410"/>
<keyword evidence="1" id="KW-0175">Coiled coil</keyword>
<sequence length="111" mass="13168">MADPRAMLNYNTELMKCLEDLKEKRDEIKRQVQREEEDKAKIQREMNVLNERLKKVHESLQRKTIARAEYDKTIQEIENAYTKILESSQTLLHVLKRESVNLSNSKKHIGS</sequence>
<dbReference type="RefSeq" id="XP_067068744.1">
    <property type="nucleotide sequence ID" value="XM_067212471.1"/>
</dbReference>
<dbReference type="PANTHER" id="PTHR28661:SF1">
    <property type="entry name" value="MICROTUBULE NUCLEATION FACTOR SSNA1"/>
    <property type="match status" value="1"/>
</dbReference>
<gene>
    <name evidence="2" type="ORF">cand_022410</name>
</gene>
<evidence type="ECO:0000313" key="2">
    <source>
        <dbReference type="EMBL" id="OII76898.1"/>
    </source>
</evidence>
<evidence type="ECO:0000256" key="1">
    <source>
        <dbReference type="SAM" id="Coils"/>
    </source>
</evidence>
<dbReference type="OrthoDB" id="295355at2759"/>
<dbReference type="GO" id="GO:0036064">
    <property type="term" value="C:ciliary basal body"/>
    <property type="evidence" value="ECO:0007669"/>
    <property type="project" value="TreeGrafter"/>
</dbReference>
<protein>
    <recommendedName>
        <fullName evidence="4">13 kDa deflagellation-inducible protein</fullName>
    </recommendedName>
</protein>
<dbReference type="InterPro" id="IPR033362">
    <property type="entry name" value="SSNA1_fam"/>
</dbReference>
<proteinExistence type="predicted"/>
<dbReference type="AlphaFoldDB" id="A0A1J4MRM9"/>
<keyword evidence="3" id="KW-1185">Reference proteome</keyword>
<dbReference type="EMBL" id="LRBS01000048">
    <property type="protein sequence ID" value="OII76898.1"/>
    <property type="molecule type" value="Genomic_DNA"/>
</dbReference>
<reference evidence="2 3" key="1">
    <citation type="submission" date="2016-10" db="EMBL/GenBank/DDBJ databases">
        <title>Reductive evolution of mitochondrial metabolism and differential evolution of invasion-related proteins in Cryptosporidium.</title>
        <authorList>
            <person name="Liu S."/>
            <person name="Roellig D.M."/>
            <person name="Guo Y."/>
            <person name="Li N."/>
            <person name="Frace M.A."/>
            <person name="Tang K."/>
            <person name="Zhang L."/>
            <person name="Feng Y."/>
            <person name="Xiao L."/>
        </authorList>
    </citation>
    <scope>NUCLEOTIDE SEQUENCE [LARGE SCALE GENOMIC DNA]</scope>
    <source>
        <strain evidence="2">30847</strain>
    </source>
</reference>